<dbReference type="Gramene" id="AET1Gv20690000.28">
    <property type="protein sequence ID" value="AET1Gv20690000.28"/>
    <property type="gene ID" value="AET1Gv20690000"/>
</dbReference>
<dbReference type="Proteomes" id="UP000015105">
    <property type="component" value="Chromosome 1D"/>
</dbReference>
<reference evidence="2" key="5">
    <citation type="journal article" date="2021" name="G3 (Bethesda)">
        <title>Aegilops tauschii genome assembly Aet v5.0 features greater sequence contiguity and improved annotation.</title>
        <authorList>
            <person name="Wang L."/>
            <person name="Zhu T."/>
            <person name="Rodriguez J.C."/>
            <person name="Deal K.R."/>
            <person name="Dubcovsky J."/>
            <person name="McGuire P.E."/>
            <person name="Lux T."/>
            <person name="Spannagl M."/>
            <person name="Mayer K.F.X."/>
            <person name="Baldrich P."/>
            <person name="Meyers B.C."/>
            <person name="Huo N."/>
            <person name="Gu Y.Q."/>
            <person name="Zhou H."/>
            <person name="Devos K.M."/>
            <person name="Bennetzen J.L."/>
            <person name="Unver T."/>
            <person name="Budak H."/>
            <person name="Gulick P.J."/>
            <person name="Galiba G."/>
            <person name="Kalapos B."/>
            <person name="Nelson D.R."/>
            <person name="Li P."/>
            <person name="You F.M."/>
            <person name="Luo M.C."/>
            <person name="Dvorak J."/>
        </authorList>
    </citation>
    <scope>NUCLEOTIDE SEQUENCE [LARGE SCALE GENOMIC DNA]</scope>
    <source>
        <strain evidence="2">cv. AL8/78</strain>
    </source>
</reference>
<evidence type="ECO:0000313" key="2">
    <source>
        <dbReference type="EnsemblPlants" id="AET1Gv20690000.28"/>
    </source>
</evidence>
<reference evidence="2" key="3">
    <citation type="journal article" date="2017" name="Nature">
        <title>Genome sequence of the progenitor of the wheat D genome Aegilops tauschii.</title>
        <authorList>
            <person name="Luo M.C."/>
            <person name="Gu Y.Q."/>
            <person name="Puiu D."/>
            <person name="Wang H."/>
            <person name="Twardziok S.O."/>
            <person name="Deal K.R."/>
            <person name="Huo N."/>
            <person name="Zhu T."/>
            <person name="Wang L."/>
            <person name="Wang Y."/>
            <person name="McGuire P.E."/>
            <person name="Liu S."/>
            <person name="Long H."/>
            <person name="Ramasamy R.K."/>
            <person name="Rodriguez J.C."/>
            <person name="Van S.L."/>
            <person name="Yuan L."/>
            <person name="Wang Z."/>
            <person name="Xia Z."/>
            <person name="Xiao L."/>
            <person name="Anderson O.D."/>
            <person name="Ouyang S."/>
            <person name="Liang Y."/>
            <person name="Zimin A.V."/>
            <person name="Pertea G."/>
            <person name="Qi P."/>
            <person name="Bennetzen J.L."/>
            <person name="Dai X."/>
            <person name="Dawson M.W."/>
            <person name="Muller H.G."/>
            <person name="Kugler K."/>
            <person name="Rivarola-Duarte L."/>
            <person name="Spannagl M."/>
            <person name="Mayer K.F.X."/>
            <person name="Lu F.H."/>
            <person name="Bevan M.W."/>
            <person name="Leroy P."/>
            <person name="Li P."/>
            <person name="You F.M."/>
            <person name="Sun Q."/>
            <person name="Liu Z."/>
            <person name="Lyons E."/>
            <person name="Wicker T."/>
            <person name="Salzberg S.L."/>
            <person name="Devos K.M."/>
            <person name="Dvorak J."/>
        </authorList>
    </citation>
    <scope>NUCLEOTIDE SEQUENCE [LARGE SCALE GENOMIC DNA]</scope>
    <source>
        <strain evidence="2">cv. AL8/78</strain>
    </source>
</reference>
<dbReference type="AlphaFoldDB" id="A0A452ZAH1"/>
<dbReference type="EnsemblPlants" id="AET1Gv20690000.28">
    <property type="protein sequence ID" value="AET1Gv20690000.28"/>
    <property type="gene ID" value="AET1Gv20690000"/>
</dbReference>
<name>A0A452ZAH1_AEGTS</name>
<reference evidence="3" key="1">
    <citation type="journal article" date="2014" name="Science">
        <title>Ancient hybridizations among the ancestral genomes of bread wheat.</title>
        <authorList>
            <consortium name="International Wheat Genome Sequencing Consortium,"/>
            <person name="Marcussen T."/>
            <person name="Sandve S.R."/>
            <person name="Heier L."/>
            <person name="Spannagl M."/>
            <person name="Pfeifer M."/>
            <person name="Jakobsen K.S."/>
            <person name="Wulff B.B."/>
            <person name="Steuernagel B."/>
            <person name="Mayer K.F."/>
            <person name="Olsen O.A."/>
        </authorList>
    </citation>
    <scope>NUCLEOTIDE SEQUENCE [LARGE SCALE GENOMIC DNA]</scope>
    <source>
        <strain evidence="3">cv. AL8/78</strain>
    </source>
</reference>
<accession>A0A452ZAH1</accession>
<keyword evidence="3" id="KW-1185">Reference proteome</keyword>
<organism evidence="2 3">
    <name type="scientific">Aegilops tauschii subsp. strangulata</name>
    <name type="common">Goatgrass</name>
    <dbReference type="NCBI Taxonomy" id="200361"/>
    <lineage>
        <taxon>Eukaryota</taxon>
        <taxon>Viridiplantae</taxon>
        <taxon>Streptophyta</taxon>
        <taxon>Embryophyta</taxon>
        <taxon>Tracheophyta</taxon>
        <taxon>Spermatophyta</taxon>
        <taxon>Magnoliopsida</taxon>
        <taxon>Liliopsida</taxon>
        <taxon>Poales</taxon>
        <taxon>Poaceae</taxon>
        <taxon>BOP clade</taxon>
        <taxon>Pooideae</taxon>
        <taxon>Triticodae</taxon>
        <taxon>Triticeae</taxon>
        <taxon>Triticinae</taxon>
        <taxon>Aegilops</taxon>
    </lineage>
</organism>
<reference evidence="2" key="4">
    <citation type="submission" date="2019-03" db="UniProtKB">
        <authorList>
            <consortium name="EnsemblPlants"/>
        </authorList>
    </citation>
    <scope>IDENTIFICATION</scope>
</reference>
<feature type="region of interest" description="Disordered" evidence="1">
    <location>
        <begin position="1"/>
        <end position="77"/>
    </location>
</feature>
<protein>
    <submittedName>
        <fullName evidence="2">Uncharacterized protein</fullName>
    </submittedName>
</protein>
<sequence length="77" mass="8352">AGARGDAFSHKSYINPGRNKESHHLSTHGKHHVPSANRALGAKRAAPQRHTVLHRVHGAPAIPPPRPYLYGSDERPG</sequence>
<reference evidence="3" key="2">
    <citation type="journal article" date="2017" name="Nat. Plants">
        <title>The Aegilops tauschii genome reveals multiple impacts of transposons.</title>
        <authorList>
            <person name="Zhao G."/>
            <person name="Zou C."/>
            <person name="Li K."/>
            <person name="Wang K."/>
            <person name="Li T."/>
            <person name="Gao L."/>
            <person name="Zhang X."/>
            <person name="Wang H."/>
            <person name="Yang Z."/>
            <person name="Liu X."/>
            <person name="Jiang W."/>
            <person name="Mao L."/>
            <person name="Kong X."/>
            <person name="Jiao Y."/>
            <person name="Jia J."/>
        </authorList>
    </citation>
    <scope>NUCLEOTIDE SEQUENCE [LARGE SCALE GENOMIC DNA]</scope>
    <source>
        <strain evidence="3">cv. AL8/78</strain>
    </source>
</reference>
<evidence type="ECO:0000313" key="3">
    <source>
        <dbReference type="Proteomes" id="UP000015105"/>
    </source>
</evidence>
<proteinExistence type="predicted"/>
<evidence type="ECO:0000256" key="1">
    <source>
        <dbReference type="SAM" id="MobiDB-lite"/>
    </source>
</evidence>